<feature type="transmembrane region" description="Helical" evidence="2">
    <location>
        <begin position="471"/>
        <end position="489"/>
    </location>
</feature>
<dbReference type="RefSeq" id="WP_212528227.1">
    <property type="nucleotide sequence ID" value="NZ_JAGSOG010000037.1"/>
</dbReference>
<dbReference type="EMBL" id="JAGSOG010000037">
    <property type="protein sequence ID" value="MBR7833709.1"/>
    <property type="molecule type" value="Genomic_DNA"/>
</dbReference>
<keyword evidence="2" id="KW-0812">Transmembrane</keyword>
<feature type="transmembrane region" description="Helical" evidence="2">
    <location>
        <begin position="555"/>
        <end position="577"/>
    </location>
</feature>
<name>A0A941ERD0_9ACTN</name>
<dbReference type="Pfam" id="PF09586">
    <property type="entry name" value="YfhO"/>
    <property type="match status" value="1"/>
</dbReference>
<feature type="transmembrane region" description="Helical" evidence="2">
    <location>
        <begin position="260"/>
        <end position="278"/>
    </location>
</feature>
<feature type="transmembrane region" description="Helical" evidence="2">
    <location>
        <begin position="285"/>
        <end position="307"/>
    </location>
</feature>
<proteinExistence type="predicted"/>
<comment type="caution">
    <text evidence="3">The sequence shown here is derived from an EMBL/GenBank/DDBJ whole genome shotgun (WGS) entry which is preliminary data.</text>
</comment>
<organism evidence="3 4">
    <name type="scientific">Actinospica durhamensis</name>
    <dbReference type="NCBI Taxonomy" id="1508375"/>
    <lineage>
        <taxon>Bacteria</taxon>
        <taxon>Bacillati</taxon>
        <taxon>Actinomycetota</taxon>
        <taxon>Actinomycetes</taxon>
        <taxon>Catenulisporales</taxon>
        <taxon>Actinospicaceae</taxon>
        <taxon>Actinospica</taxon>
    </lineage>
</organism>
<dbReference type="PANTHER" id="PTHR38454:SF1">
    <property type="entry name" value="INTEGRAL MEMBRANE PROTEIN"/>
    <property type="match status" value="1"/>
</dbReference>
<evidence type="ECO:0000313" key="4">
    <source>
        <dbReference type="Proteomes" id="UP000675781"/>
    </source>
</evidence>
<dbReference type="AlphaFoldDB" id="A0A941ERD0"/>
<keyword evidence="4" id="KW-1185">Reference proteome</keyword>
<feature type="transmembrane region" description="Helical" evidence="2">
    <location>
        <begin position="946"/>
        <end position="969"/>
    </location>
</feature>
<feature type="region of interest" description="Disordered" evidence="1">
    <location>
        <begin position="1"/>
        <end position="41"/>
    </location>
</feature>
<protein>
    <submittedName>
        <fullName evidence="3">YfhO family protein</fullName>
    </submittedName>
</protein>
<dbReference type="PANTHER" id="PTHR38454">
    <property type="entry name" value="INTEGRAL MEMBRANE PROTEIN-RELATED"/>
    <property type="match status" value="1"/>
</dbReference>
<evidence type="ECO:0000256" key="1">
    <source>
        <dbReference type="SAM" id="MobiDB-lite"/>
    </source>
</evidence>
<feature type="transmembrane region" description="Helical" evidence="2">
    <location>
        <begin position="516"/>
        <end position="535"/>
    </location>
</feature>
<reference evidence="3" key="1">
    <citation type="submission" date="2021-04" db="EMBL/GenBank/DDBJ databases">
        <title>Genome based classification of Actinospica acidithermotolerans sp. nov., an actinobacterium isolated from an Indonesian hot spring.</title>
        <authorList>
            <person name="Kusuma A.B."/>
            <person name="Putra K.E."/>
            <person name="Nafisah S."/>
            <person name="Loh J."/>
            <person name="Nouioui I."/>
            <person name="Goodfellow M."/>
        </authorList>
    </citation>
    <scope>NUCLEOTIDE SEQUENCE</scope>
    <source>
        <strain evidence="3">CSCA 57</strain>
    </source>
</reference>
<keyword evidence="2" id="KW-1133">Transmembrane helix</keyword>
<feature type="transmembrane region" description="Helical" evidence="2">
    <location>
        <begin position="46"/>
        <end position="65"/>
    </location>
</feature>
<feature type="transmembrane region" description="Helical" evidence="2">
    <location>
        <begin position="164"/>
        <end position="182"/>
    </location>
</feature>
<accession>A0A941ERD0</accession>
<feature type="transmembrane region" description="Helical" evidence="2">
    <location>
        <begin position="437"/>
        <end position="455"/>
    </location>
</feature>
<sequence length="978" mass="102296">MTGDPHDLGSGGVGSDLAGEPEPETAPAPATPAAPRRRPWQRLRRPRPLGVLAVLALAFFALWGIGGPLFGTSSLAATSTLVQSGPYPQAGFNDSAGGNNLLYDTYTAAIPGTIVFKTDLEHGDFAGWDPNGDGGGALGSVPNDALLSPLTVPYYVLPTWMGPAYTELLIVICGAGGAFLFLRRLGLSRVAGTLGGLAFASSGFMTMWVDFPQTRTAAFIPALFWVVERFLQTRRIRDAALIAIPVASMLLGGFPSVTGYAVATACVYALVRLLSVRAEGRRRGLLGAAGVLGGIIGGVGLTAFQLLPFESFMKTWLIIGRSQTSDQHLAPASILTMVAPWIFGTGNTQDRSYYLPTNAVEAVNYLGAAAVVLVLVALALPWRARLVLPRSVWSFFAVATGVWLLLNYVGGLPLAVLQQTPVVRTLFGQNFIGRSRSLLGFLLAVLVAVGFDVVARRRAAAAAPAHRLRPLWPAAVALGAVGIALAALAEGFHEARTTGAKAIGRSAAVSLFEHQALYAGLFAVAALVCVAVLWYTGRTEGPSLDAAGAWRSVRFAAAAVLPVLLAWQGSTFVSSYFPRSPVSTFYPVTDTHAYLMANLGEDRYAATTTGMVFGTNSAYPVRAVNGHNFVNKAFAAMIDAIPNGTIAYETYVDFPADVSTATSPILDQLAAKYWVSALSDPVFGQAVPAATDGTTVVLQPNQPVTVTVPVTGRLRAVGFTPTGTVTPGKNDSVDVVVHDSAGTVAHTDRLATGMNSGHEFDVPVAADSVAAGTTLTATLTWHGSKPLTVEADRSALALDAVAGQNDGLRLVHVQDSAIYQRLDSQPRIRWASQSTVVTDQSQRVKLLASGTVGANQVVLSADGPAASGSPAQVSVDEDGNTTVSATVDAQGAGYFVVADADQVGWKASVDGHSATLRAADQGLVAVAVPAGKHVVTLTFDAPRATLGLAVTAVTAVGLLAAVVGEWWWWPRRRRRAAR</sequence>
<gene>
    <name evidence="3" type="ORF">KDL01_10565</name>
</gene>
<dbReference type="Proteomes" id="UP000675781">
    <property type="component" value="Unassembled WGS sequence"/>
</dbReference>
<feature type="transmembrane region" description="Helical" evidence="2">
    <location>
        <begin position="392"/>
        <end position="417"/>
    </location>
</feature>
<evidence type="ECO:0000313" key="3">
    <source>
        <dbReference type="EMBL" id="MBR7833709.1"/>
    </source>
</evidence>
<keyword evidence="2" id="KW-0472">Membrane</keyword>
<dbReference type="InterPro" id="IPR018580">
    <property type="entry name" value="Uncharacterised_YfhO"/>
</dbReference>
<feature type="transmembrane region" description="Helical" evidence="2">
    <location>
        <begin position="362"/>
        <end position="380"/>
    </location>
</feature>
<evidence type="ECO:0000256" key="2">
    <source>
        <dbReference type="SAM" id="Phobius"/>
    </source>
</evidence>
<feature type="transmembrane region" description="Helical" evidence="2">
    <location>
        <begin position="189"/>
        <end position="209"/>
    </location>
</feature>